<protein>
    <submittedName>
        <fullName evidence="4">Glycosyltransferase involved in cell wall biosynthesis</fullName>
    </submittedName>
</protein>
<keyword evidence="1" id="KW-0328">Glycosyltransferase</keyword>
<evidence type="ECO:0000256" key="2">
    <source>
        <dbReference type="ARBA" id="ARBA00022679"/>
    </source>
</evidence>
<organism evidence="4 5">
    <name type="scientific">Algibacter lectus</name>
    <dbReference type="NCBI Taxonomy" id="221126"/>
    <lineage>
        <taxon>Bacteria</taxon>
        <taxon>Pseudomonadati</taxon>
        <taxon>Bacteroidota</taxon>
        <taxon>Flavobacteriia</taxon>
        <taxon>Flavobacteriales</taxon>
        <taxon>Flavobacteriaceae</taxon>
        <taxon>Algibacter</taxon>
    </lineage>
</organism>
<dbReference type="SUPFAM" id="SSF53756">
    <property type="entry name" value="UDP-Glycosyltransferase/glycogen phosphorylase"/>
    <property type="match status" value="1"/>
</dbReference>
<evidence type="ECO:0000259" key="3">
    <source>
        <dbReference type="Pfam" id="PF00534"/>
    </source>
</evidence>
<dbReference type="GO" id="GO:0016757">
    <property type="term" value="F:glycosyltransferase activity"/>
    <property type="evidence" value="ECO:0007669"/>
    <property type="project" value="UniProtKB-KW"/>
</dbReference>
<evidence type="ECO:0000313" key="4">
    <source>
        <dbReference type="EMBL" id="TDY63667.1"/>
    </source>
</evidence>
<gene>
    <name evidence="4" type="ORF">DFQ06_0556</name>
</gene>
<feature type="domain" description="Glycosyl transferase family 1" evidence="3">
    <location>
        <begin position="185"/>
        <end position="335"/>
    </location>
</feature>
<dbReference type="InterPro" id="IPR001296">
    <property type="entry name" value="Glyco_trans_1"/>
</dbReference>
<dbReference type="PANTHER" id="PTHR12526:SF629">
    <property type="entry name" value="TEICHURONIC ACID BIOSYNTHESIS GLYCOSYLTRANSFERASE TUAH-RELATED"/>
    <property type="match status" value="1"/>
</dbReference>
<reference evidence="4 5" key="1">
    <citation type="submission" date="2019-03" db="EMBL/GenBank/DDBJ databases">
        <title>Genomic Encyclopedia of Type Strains, Phase III (KMG-III): the genomes of soil and plant-associated and newly described type strains.</title>
        <authorList>
            <person name="Whitman W."/>
        </authorList>
    </citation>
    <scope>NUCLEOTIDE SEQUENCE [LARGE SCALE GENOMIC DNA]</scope>
    <source>
        <strain evidence="4 5">CECT 8301</strain>
    </source>
</reference>
<dbReference type="AlphaFoldDB" id="A0A4R8MGM1"/>
<dbReference type="PANTHER" id="PTHR12526">
    <property type="entry name" value="GLYCOSYLTRANSFERASE"/>
    <property type="match status" value="1"/>
</dbReference>
<dbReference type="Proteomes" id="UP000294824">
    <property type="component" value="Unassembled WGS sequence"/>
</dbReference>
<dbReference type="EMBL" id="SORL01000007">
    <property type="protein sequence ID" value="TDY63667.1"/>
    <property type="molecule type" value="Genomic_DNA"/>
</dbReference>
<dbReference type="RefSeq" id="WP_159140044.1">
    <property type="nucleotide sequence ID" value="NZ_SORL01000007.1"/>
</dbReference>
<keyword evidence="2 4" id="KW-0808">Transferase</keyword>
<evidence type="ECO:0000313" key="5">
    <source>
        <dbReference type="Proteomes" id="UP000294824"/>
    </source>
</evidence>
<dbReference type="Gene3D" id="3.40.50.2000">
    <property type="entry name" value="Glycogen Phosphorylase B"/>
    <property type="match status" value="2"/>
</dbReference>
<dbReference type="Pfam" id="PF00534">
    <property type="entry name" value="Glycos_transf_1"/>
    <property type="match status" value="1"/>
</dbReference>
<keyword evidence="5" id="KW-1185">Reference proteome</keyword>
<accession>A0A4R8MGM1</accession>
<comment type="caution">
    <text evidence="4">The sequence shown here is derived from an EMBL/GenBank/DDBJ whole genome shotgun (WGS) entry which is preliminary data.</text>
</comment>
<name>A0A4R8MGM1_9FLAO</name>
<evidence type="ECO:0000256" key="1">
    <source>
        <dbReference type="ARBA" id="ARBA00022676"/>
    </source>
</evidence>
<sequence length="355" mass="40917">MKNITFFINTLSAAGGTQRVLTSLVNLLVEKYNVTILILDDKQSFFKIKPEVQVKKVVSTKSSIKLFSLIDFNKQVFNELKNSSCDYYISLDSNSVLMQSLFIPRKTKLIIWEHFSLSKNFNNIIFKMSRYYASKRAHKLVLLSQQEVVDWSKIYNIPTKNIALIYNPITIDEKLNFLDIDFYGNKKILAIGNNIHVKGFDYLVRAWGLLDRNDWKLEIVGLSDVEQVKLKDIINQLDIKNEIIVTGRISDIKNKYLEASIYCLCSRMEATPLVLIESQYIGLPAVVFDNCEGPLELLNNSGLIVEFNNINKYANSLSKLIKSRDLYIELSNNARTNSQRFNKDTFFNKWCAVLN</sequence>
<proteinExistence type="predicted"/>